<dbReference type="GeneID" id="6069365"/>
<accession>B0CNW3</accession>
<proteinExistence type="predicted"/>
<feature type="compositionally biased region" description="Polar residues" evidence="1">
    <location>
        <begin position="1"/>
        <end position="13"/>
    </location>
</feature>
<dbReference type="InParanoid" id="B0CNW3"/>
<name>B0CNW3_LACBS</name>
<dbReference type="Proteomes" id="UP000001194">
    <property type="component" value="Unassembled WGS sequence"/>
</dbReference>
<dbReference type="KEGG" id="lbc:LACBIDRAFT_301599"/>
<evidence type="ECO:0000313" key="3">
    <source>
        <dbReference type="Proteomes" id="UP000001194"/>
    </source>
</evidence>
<keyword evidence="3" id="KW-1185">Reference proteome</keyword>
<gene>
    <name evidence="2" type="ORF">LACBIDRAFT_301599</name>
</gene>
<evidence type="ECO:0000313" key="2">
    <source>
        <dbReference type="EMBL" id="EDR15362.1"/>
    </source>
</evidence>
<dbReference type="RefSeq" id="XP_001873570.1">
    <property type="nucleotide sequence ID" value="XM_001873535.1"/>
</dbReference>
<protein>
    <submittedName>
        <fullName evidence="2">Predicted protein</fullName>
    </submittedName>
</protein>
<dbReference type="HOGENOM" id="CLU_3014556_0_0_1"/>
<sequence>MNFSSTQLTSYFQHQGLASPPPGRPTKFTLERLPSLRNGTLIRSILAFGFVVKPCP</sequence>
<dbReference type="EMBL" id="DS547091">
    <property type="protein sequence ID" value="EDR15362.1"/>
    <property type="molecule type" value="Genomic_DNA"/>
</dbReference>
<dbReference type="AlphaFoldDB" id="B0CNW3"/>
<reference evidence="2 3" key="1">
    <citation type="journal article" date="2008" name="Nature">
        <title>The genome of Laccaria bicolor provides insights into mycorrhizal symbiosis.</title>
        <authorList>
            <person name="Martin F."/>
            <person name="Aerts A."/>
            <person name="Ahren D."/>
            <person name="Brun A."/>
            <person name="Danchin E.G.J."/>
            <person name="Duchaussoy F."/>
            <person name="Gibon J."/>
            <person name="Kohler A."/>
            <person name="Lindquist E."/>
            <person name="Pereda V."/>
            <person name="Salamov A."/>
            <person name="Shapiro H.J."/>
            <person name="Wuyts J."/>
            <person name="Blaudez D."/>
            <person name="Buee M."/>
            <person name="Brokstein P."/>
            <person name="Canbaeck B."/>
            <person name="Cohen D."/>
            <person name="Courty P.E."/>
            <person name="Coutinho P.M."/>
            <person name="Delaruelle C."/>
            <person name="Detter J.C."/>
            <person name="Deveau A."/>
            <person name="DiFazio S."/>
            <person name="Duplessis S."/>
            <person name="Fraissinet-Tachet L."/>
            <person name="Lucic E."/>
            <person name="Frey-Klett P."/>
            <person name="Fourrey C."/>
            <person name="Feussner I."/>
            <person name="Gay G."/>
            <person name="Grimwood J."/>
            <person name="Hoegger P.J."/>
            <person name="Jain P."/>
            <person name="Kilaru S."/>
            <person name="Labbe J."/>
            <person name="Lin Y.C."/>
            <person name="Legue V."/>
            <person name="Le Tacon F."/>
            <person name="Marmeisse R."/>
            <person name="Melayah D."/>
            <person name="Montanini B."/>
            <person name="Muratet M."/>
            <person name="Nehls U."/>
            <person name="Niculita-Hirzel H."/>
            <person name="Oudot-Le Secq M.P."/>
            <person name="Peter M."/>
            <person name="Quesneville H."/>
            <person name="Rajashekar B."/>
            <person name="Reich M."/>
            <person name="Rouhier N."/>
            <person name="Schmutz J."/>
            <person name="Yin T."/>
            <person name="Chalot M."/>
            <person name="Henrissat B."/>
            <person name="Kuees U."/>
            <person name="Lucas S."/>
            <person name="Van de Peer Y."/>
            <person name="Podila G.K."/>
            <person name="Polle A."/>
            <person name="Pukkila P.J."/>
            <person name="Richardson P.M."/>
            <person name="Rouze P."/>
            <person name="Sanders I.R."/>
            <person name="Stajich J.E."/>
            <person name="Tunlid A."/>
            <person name="Tuskan G."/>
            <person name="Grigoriev I.V."/>
        </authorList>
    </citation>
    <scope>NUCLEOTIDE SEQUENCE [LARGE SCALE GENOMIC DNA]</scope>
    <source>
        <strain evidence="3">S238N-H82 / ATCC MYA-4686</strain>
    </source>
</reference>
<evidence type="ECO:0000256" key="1">
    <source>
        <dbReference type="SAM" id="MobiDB-lite"/>
    </source>
</evidence>
<organism evidence="3">
    <name type="scientific">Laccaria bicolor (strain S238N-H82 / ATCC MYA-4686)</name>
    <name type="common">Bicoloured deceiver</name>
    <name type="synonym">Laccaria laccata var. bicolor</name>
    <dbReference type="NCBI Taxonomy" id="486041"/>
    <lineage>
        <taxon>Eukaryota</taxon>
        <taxon>Fungi</taxon>
        <taxon>Dikarya</taxon>
        <taxon>Basidiomycota</taxon>
        <taxon>Agaricomycotina</taxon>
        <taxon>Agaricomycetes</taxon>
        <taxon>Agaricomycetidae</taxon>
        <taxon>Agaricales</taxon>
        <taxon>Agaricineae</taxon>
        <taxon>Hydnangiaceae</taxon>
        <taxon>Laccaria</taxon>
    </lineage>
</organism>
<feature type="region of interest" description="Disordered" evidence="1">
    <location>
        <begin position="1"/>
        <end position="25"/>
    </location>
</feature>